<proteinExistence type="predicted"/>
<feature type="chain" id="PRO_5045221104" description="Lipoprotein" evidence="1">
    <location>
        <begin position="32"/>
        <end position="214"/>
    </location>
</feature>
<dbReference type="EMBL" id="JBHSTI010000002">
    <property type="protein sequence ID" value="MFC6236752.1"/>
    <property type="molecule type" value="Genomic_DNA"/>
</dbReference>
<gene>
    <name evidence="2" type="ORF">ACFQGU_02600</name>
</gene>
<comment type="caution">
    <text evidence="2">The sequence shown here is derived from an EMBL/GenBank/DDBJ whole genome shotgun (WGS) entry which is preliminary data.</text>
</comment>
<dbReference type="RefSeq" id="WP_386763788.1">
    <property type="nucleotide sequence ID" value="NZ_JBHSTI010000002.1"/>
</dbReference>
<reference evidence="3" key="1">
    <citation type="journal article" date="2019" name="Int. J. Syst. Evol. Microbiol.">
        <title>The Global Catalogue of Microorganisms (GCM) 10K type strain sequencing project: providing services to taxonomists for standard genome sequencing and annotation.</title>
        <authorList>
            <consortium name="The Broad Institute Genomics Platform"/>
            <consortium name="The Broad Institute Genome Sequencing Center for Infectious Disease"/>
            <person name="Wu L."/>
            <person name="Ma J."/>
        </authorList>
    </citation>
    <scope>NUCLEOTIDE SEQUENCE [LARGE SCALE GENOMIC DNA]</scope>
    <source>
        <strain evidence="3">CGMCC 4.7317</strain>
    </source>
</reference>
<evidence type="ECO:0000313" key="2">
    <source>
        <dbReference type="EMBL" id="MFC6236752.1"/>
    </source>
</evidence>
<name>A0ABW1SYP9_9ACTN</name>
<dbReference type="PROSITE" id="PS51257">
    <property type="entry name" value="PROKAR_LIPOPROTEIN"/>
    <property type="match status" value="1"/>
</dbReference>
<evidence type="ECO:0000313" key="3">
    <source>
        <dbReference type="Proteomes" id="UP001596138"/>
    </source>
</evidence>
<accession>A0ABW1SYP9</accession>
<dbReference type="InterPro" id="IPR027304">
    <property type="entry name" value="Trigger_fact/SurA_dom_sf"/>
</dbReference>
<feature type="signal peptide" evidence="1">
    <location>
        <begin position="1"/>
        <end position="31"/>
    </location>
</feature>
<dbReference type="InterPro" id="IPR006311">
    <property type="entry name" value="TAT_signal"/>
</dbReference>
<dbReference type="Proteomes" id="UP001596138">
    <property type="component" value="Unassembled WGS sequence"/>
</dbReference>
<dbReference type="PROSITE" id="PS51318">
    <property type="entry name" value="TAT"/>
    <property type="match status" value="1"/>
</dbReference>
<evidence type="ECO:0000256" key="1">
    <source>
        <dbReference type="SAM" id="SignalP"/>
    </source>
</evidence>
<dbReference type="SUPFAM" id="SSF109998">
    <property type="entry name" value="Triger factor/SurA peptide-binding domain-like"/>
    <property type="match status" value="1"/>
</dbReference>
<keyword evidence="3" id="KW-1185">Reference proteome</keyword>
<protein>
    <recommendedName>
        <fullName evidence="4">Lipoprotein</fullName>
    </recommendedName>
</protein>
<evidence type="ECO:0008006" key="4">
    <source>
        <dbReference type="Google" id="ProtNLM"/>
    </source>
</evidence>
<organism evidence="2 3">
    <name type="scientific">Longivirga aurantiaca</name>
    <dbReference type="NCBI Taxonomy" id="1837743"/>
    <lineage>
        <taxon>Bacteria</taxon>
        <taxon>Bacillati</taxon>
        <taxon>Actinomycetota</taxon>
        <taxon>Actinomycetes</taxon>
        <taxon>Sporichthyales</taxon>
        <taxon>Sporichthyaceae</taxon>
        <taxon>Longivirga</taxon>
    </lineage>
</organism>
<sequence length="214" mass="22421">MSTATRRRTLTRAAGAAVLAVLLTACGNSLAGKALVVGGTSVDDAEIAELTEEVRDVYAAYPKDFAAVGASFDEGTVVSTNVNRLTRHLLLLEAAAREGITVTQGQIDTSIRTALENQFNGSQTLLDVTLAAQQQAPPSATSEVVYDFLVLQALAEKLKPADPATAPVNEYLVDLAAELGAEVSPRFGVWDAESISLTPVPDDLSVLPNLAPTE</sequence>
<keyword evidence="1" id="KW-0732">Signal</keyword>